<evidence type="ECO:0000259" key="4">
    <source>
        <dbReference type="Pfam" id="PF00561"/>
    </source>
</evidence>
<protein>
    <recommendedName>
        <fullName evidence="1">Proline iminopeptidase</fullName>
    </recommendedName>
</protein>
<dbReference type="EMBL" id="JAGSPA010000003">
    <property type="protein sequence ID" value="MBV7257381.1"/>
    <property type="molecule type" value="Genomic_DNA"/>
</dbReference>
<comment type="caution">
    <text evidence="5">The sequence shown here is derived from an EMBL/GenBank/DDBJ whole genome shotgun (WGS) entry which is preliminary data.</text>
</comment>
<evidence type="ECO:0000256" key="2">
    <source>
        <dbReference type="SAM" id="Phobius"/>
    </source>
</evidence>
<keyword evidence="3" id="KW-0732">Signal</keyword>
<evidence type="ECO:0000256" key="3">
    <source>
        <dbReference type="SAM" id="SignalP"/>
    </source>
</evidence>
<keyword evidence="5" id="KW-0378">Hydrolase</keyword>
<evidence type="ECO:0000313" key="5">
    <source>
        <dbReference type="EMBL" id="MBV7257381.1"/>
    </source>
</evidence>
<keyword evidence="6" id="KW-1185">Reference proteome</keyword>
<dbReference type="GO" id="GO:0016787">
    <property type="term" value="F:hydrolase activity"/>
    <property type="evidence" value="ECO:0007669"/>
    <property type="project" value="UniProtKB-KW"/>
</dbReference>
<gene>
    <name evidence="5" type="ORF">KCG44_11350</name>
</gene>
<evidence type="ECO:0000313" key="6">
    <source>
        <dbReference type="Proteomes" id="UP000722336"/>
    </source>
</evidence>
<feature type="transmembrane region" description="Helical" evidence="2">
    <location>
        <begin position="597"/>
        <end position="618"/>
    </location>
</feature>
<dbReference type="InterPro" id="IPR000073">
    <property type="entry name" value="AB_hydrolase_1"/>
</dbReference>
<dbReference type="PANTHER" id="PTHR43722">
    <property type="entry name" value="PROLINE IMINOPEPTIDASE"/>
    <property type="match status" value="1"/>
</dbReference>
<feature type="transmembrane region" description="Helical" evidence="2">
    <location>
        <begin position="630"/>
        <end position="650"/>
    </location>
</feature>
<accession>A0ABS6SHI7</accession>
<evidence type="ECO:0000256" key="1">
    <source>
        <dbReference type="ARBA" id="ARBA00021843"/>
    </source>
</evidence>
<feature type="signal peptide" evidence="3">
    <location>
        <begin position="1"/>
        <end position="25"/>
    </location>
</feature>
<proteinExistence type="predicted"/>
<dbReference type="InterPro" id="IPR005944">
    <property type="entry name" value="Pro_iminopeptidase"/>
</dbReference>
<sequence>MAFLRSMSKLLLPALALLGAVGAGSQTVPPADPPGLGRTAPAPVFVAGACPVEVDDGAVRCGTVSVPQNRADRASDRIALSVAILPAMDGSTNKAPTVFLHGGPGSSSIRNINRFLDSPLRASRDLILFDQRGSRFSGAFCPEIGTRIYRHMLDDLTTDQQAQAVAAEVVSCRQEARRQGIEFGNYKTSIIADDLEDIRRALGIRRWNVAGVSYGTAVGIAAAHLYPDSIRSLALDSVSPNAPDWRARAGANYDSSLERLFAICAASPDCAATFPDLRDTYDKAVARLERAPVTGHAGSPLDRTIALNKQDFQLTVHQALYSPKGIAILPYLIDRIAKGDVELARNLAIMQRDQVERMAFGVHYAIDCQGRGLDGLSLASDGSAEHLFALTAQYKRVCDAIGLPNTDPRAGSPAPSAVPTLILTGSIDPITPPVTAREGAREFSSVQWIELPNLGHGVTGSSQCARDLVDRFIDDPSHPVDGACAQDVPGIAFLTQTAYHPRLLQRLFAGADMKNVTLAAVGLVALILGLFHAVRIRRVWAKPAARAQDATTRQDLVAAITSIVFLASIAGFISAVALTASYRREMLLFGLPAWADLAIFGMVAAGIGALPWLFLSVRHQSTGLTAVGRAARLAAPVAISAFASLIILWVI</sequence>
<dbReference type="Pfam" id="PF00561">
    <property type="entry name" value="Abhydrolase_1"/>
    <property type="match status" value="1"/>
</dbReference>
<keyword evidence="2" id="KW-1133">Transmembrane helix</keyword>
<feature type="transmembrane region" description="Helical" evidence="2">
    <location>
        <begin position="556"/>
        <end position="577"/>
    </location>
</feature>
<dbReference type="Proteomes" id="UP000722336">
    <property type="component" value="Unassembled WGS sequence"/>
</dbReference>
<dbReference type="PANTHER" id="PTHR43722:SF1">
    <property type="entry name" value="PROLINE IMINOPEPTIDASE"/>
    <property type="match status" value="1"/>
</dbReference>
<name>A0ABS6SHI7_9SPHN</name>
<dbReference type="RefSeq" id="WP_218446196.1">
    <property type="nucleotide sequence ID" value="NZ_JAGSPA010000003.1"/>
</dbReference>
<feature type="domain" description="AB hydrolase-1" evidence="4">
    <location>
        <begin position="98"/>
        <end position="456"/>
    </location>
</feature>
<organism evidence="5 6">
    <name type="scientific">Pacificimonas pallii</name>
    <dbReference type="NCBI Taxonomy" id="2827236"/>
    <lineage>
        <taxon>Bacteria</taxon>
        <taxon>Pseudomonadati</taxon>
        <taxon>Pseudomonadota</taxon>
        <taxon>Alphaproteobacteria</taxon>
        <taxon>Sphingomonadales</taxon>
        <taxon>Sphingosinicellaceae</taxon>
        <taxon>Pacificimonas</taxon>
    </lineage>
</organism>
<reference evidence="5 6" key="1">
    <citation type="submission" date="2021-04" db="EMBL/GenBank/DDBJ databases">
        <authorList>
            <person name="Pira H."/>
            <person name="Risdian C."/>
            <person name="Wink J."/>
        </authorList>
    </citation>
    <scope>NUCLEOTIDE SEQUENCE [LARGE SCALE GENOMIC DNA]</scope>
    <source>
        <strain evidence="5 6">WHA3</strain>
    </source>
</reference>
<keyword evidence="2" id="KW-0812">Transmembrane</keyword>
<feature type="chain" id="PRO_5047016424" description="Proline iminopeptidase" evidence="3">
    <location>
        <begin position="26"/>
        <end position="651"/>
    </location>
</feature>
<keyword evidence="2" id="KW-0472">Membrane</keyword>
<feature type="transmembrane region" description="Helical" evidence="2">
    <location>
        <begin position="516"/>
        <end position="535"/>
    </location>
</feature>